<dbReference type="Proteomes" id="UP001220256">
    <property type="component" value="Unassembled WGS sequence"/>
</dbReference>
<keyword evidence="2" id="KW-1185">Reference proteome</keyword>
<comment type="caution">
    <text evidence="1">The sequence shown here is derived from an EMBL/GenBank/DDBJ whole genome shotgun (WGS) entry which is preliminary data.</text>
</comment>
<sequence>MACILEIQIQGACSYSETSKGKSQDPTDEGLAFQLQKEQLEASSHTLKDRRMVMSFAAAVQADGRILAESQAEEELEPDGDREVVQLVMKISGILIGLSRAFMGPSRFSS</sequence>
<reference evidence="1 2" key="1">
    <citation type="journal article" date="2023" name="IMA Fungus">
        <title>Comparative genomic study of the Penicillium genus elucidates a diverse pangenome and 15 lateral gene transfer events.</title>
        <authorList>
            <person name="Petersen C."/>
            <person name="Sorensen T."/>
            <person name="Nielsen M.R."/>
            <person name="Sondergaard T.E."/>
            <person name="Sorensen J.L."/>
            <person name="Fitzpatrick D.A."/>
            <person name="Frisvad J.C."/>
            <person name="Nielsen K.L."/>
        </authorList>
    </citation>
    <scope>NUCLEOTIDE SEQUENCE [LARGE SCALE GENOMIC DNA]</scope>
    <source>
        <strain evidence="1 2">IBT 3361</strain>
    </source>
</reference>
<gene>
    <name evidence="1" type="ORF">N7505_007257</name>
</gene>
<evidence type="ECO:0000313" key="2">
    <source>
        <dbReference type="Proteomes" id="UP001220256"/>
    </source>
</evidence>
<evidence type="ECO:0000313" key="1">
    <source>
        <dbReference type="EMBL" id="KAJ5264464.1"/>
    </source>
</evidence>
<proteinExistence type="predicted"/>
<name>A0ABQ8WDU4_PENCH</name>
<accession>A0ABQ8WDU4</accession>
<protein>
    <submittedName>
        <fullName evidence="1">Uncharacterized protein</fullName>
    </submittedName>
</protein>
<dbReference type="EMBL" id="JAPVEB010000004">
    <property type="protein sequence ID" value="KAJ5264464.1"/>
    <property type="molecule type" value="Genomic_DNA"/>
</dbReference>
<organism evidence="1 2">
    <name type="scientific">Penicillium chrysogenum</name>
    <name type="common">Penicillium notatum</name>
    <dbReference type="NCBI Taxonomy" id="5076"/>
    <lineage>
        <taxon>Eukaryota</taxon>
        <taxon>Fungi</taxon>
        <taxon>Dikarya</taxon>
        <taxon>Ascomycota</taxon>
        <taxon>Pezizomycotina</taxon>
        <taxon>Eurotiomycetes</taxon>
        <taxon>Eurotiomycetidae</taxon>
        <taxon>Eurotiales</taxon>
        <taxon>Aspergillaceae</taxon>
        <taxon>Penicillium</taxon>
        <taxon>Penicillium chrysogenum species complex</taxon>
    </lineage>
</organism>